<dbReference type="Proteomes" id="UP001173465">
    <property type="component" value="Unassembled WGS sequence"/>
</dbReference>
<dbReference type="RefSeq" id="WP_286593024.1">
    <property type="nucleotide sequence ID" value="NZ_JACANB010000001.1"/>
</dbReference>
<dbReference type="AlphaFoldDB" id="A0AAW7DMX2"/>
<dbReference type="PANTHER" id="PTHR38043">
    <property type="entry name" value="PROTEIN HEMX"/>
    <property type="match status" value="1"/>
</dbReference>
<evidence type="ECO:0000313" key="3">
    <source>
        <dbReference type="EMBL" id="MDM1695475.1"/>
    </source>
</evidence>
<feature type="compositionally biased region" description="Low complexity" evidence="1">
    <location>
        <begin position="11"/>
        <end position="20"/>
    </location>
</feature>
<reference evidence="3" key="2">
    <citation type="journal article" date="2022" name="Sci. Total Environ.">
        <title>Prevalence, transmission, and molecular epidemiology of tet(X)-positive bacteria among humans, animals, and environmental niches in China: An epidemiological, and genomic-based study.</title>
        <authorList>
            <person name="Dong N."/>
            <person name="Zeng Y."/>
            <person name="Cai C."/>
            <person name="Sun C."/>
            <person name="Lu J."/>
            <person name="Liu C."/>
            <person name="Zhou H."/>
            <person name="Sun Q."/>
            <person name="Shu L."/>
            <person name="Wang H."/>
            <person name="Wang Y."/>
            <person name="Wang S."/>
            <person name="Wu C."/>
            <person name="Chan E.W."/>
            <person name="Chen G."/>
            <person name="Shen Z."/>
            <person name="Chen S."/>
            <person name="Zhang R."/>
        </authorList>
    </citation>
    <scope>NUCLEOTIDE SEQUENCE</scope>
    <source>
        <strain evidence="3">DF46-2-2</strain>
    </source>
</reference>
<dbReference type="Pfam" id="PF04375">
    <property type="entry name" value="HemX"/>
    <property type="match status" value="1"/>
</dbReference>
<dbReference type="EMBL" id="JACANB010000001">
    <property type="protein sequence ID" value="MDM1695475.1"/>
    <property type="molecule type" value="Genomic_DNA"/>
</dbReference>
<organism evidence="3 4">
    <name type="scientific">Thiopseudomonas alkaliphila</name>
    <dbReference type="NCBI Taxonomy" id="1697053"/>
    <lineage>
        <taxon>Bacteria</taxon>
        <taxon>Pseudomonadati</taxon>
        <taxon>Pseudomonadota</taxon>
        <taxon>Gammaproteobacteria</taxon>
        <taxon>Pseudomonadales</taxon>
        <taxon>Pseudomonadaceae</taxon>
        <taxon>Thiopseudomonas</taxon>
    </lineage>
</organism>
<dbReference type="InterPro" id="IPR007470">
    <property type="entry name" value="HemX"/>
</dbReference>
<feature type="transmembrane region" description="Helical" evidence="2">
    <location>
        <begin position="55"/>
        <end position="74"/>
    </location>
</feature>
<gene>
    <name evidence="3" type="ORF">HX099_02170</name>
</gene>
<accession>A0AAW7DMX2</accession>
<feature type="region of interest" description="Disordered" evidence="1">
    <location>
        <begin position="1"/>
        <end position="48"/>
    </location>
</feature>
<feature type="compositionally biased region" description="Polar residues" evidence="1">
    <location>
        <begin position="1"/>
        <end position="10"/>
    </location>
</feature>
<dbReference type="PANTHER" id="PTHR38043:SF1">
    <property type="entry name" value="PROTEIN HEMX"/>
    <property type="match status" value="1"/>
</dbReference>
<keyword evidence="2" id="KW-0472">Membrane</keyword>
<evidence type="ECO:0000313" key="4">
    <source>
        <dbReference type="Proteomes" id="UP001173465"/>
    </source>
</evidence>
<proteinExistence type="predicted"/>
<name>A0AAW7DMX2_9GAMM</name>
<sequence>MSQAPNSETKPAQAPTAATASNHSSKDATGSQSTTAHTAPSAATTQSTEKSAKGLASAALVIAILGLGLGAWGLSQSNSADSTVQLQSELHSALTAIDGLNNQLAEQQSLLEQRLAALPKADALAQERQLVALLQADQQKLAERVELALGSSRQDWRLAEAEHLLRMASLRLSALQDVSSARVLIDGADQILYSQNDPAAFAAREALAKNLTQLDSLAKLDRTGLFVRLGALRDQAKSLVSALPEFQADAHKSATKQPTRWEEWQDEMAKYVRISTETGEVLKPLLAGKSLTEVRLSLSLALEQAQWAALNGETEVYQGALKQTAAIIDEFFSAEDQPAQALRNQVQELSQQPVNQKMPDLSAAIHTLQTYIQQRAQPKAATEQEAN</sequence>
<feature type="compositionally biased region" description="Low complexity" evidence="1">
    <location>
        <begin position="31"/>
        <end position="48"/>
    </location>
</feature>
<keyword evidence="2" id="KW-1133">Transmembrane helix</keyword>
<keyword evidence="2" id="KW-0812">Transmembrane</keyword>
<comment type="caution">
    <text evidence="3">The sequence shown here is derived from an EMBL/GenBank/DDBJ whole genome shotgun (WGS) entry which is preliminary data.</text>
</comment>
<feature type="compositionally biased region" description="Polar residues" evidence="1">
    <location>
        <begin position="21"/>
        <end position="30"/>
    </location>
</feature>
<protein>
    <submittedName>
        <fullName evidence="3">Uroporphyrinogen-III C-methyltransferase</fullName>
    </submittedName>
</protein>
<evidence type="ECO:0000256" key="2">
    <source>
        <dbReference type="SAM" id="Phobius"/>
    </source>
</evidence>
<reference evidence="3" key="1">
    <citation type="submission" date="2020-06" db="EMBL/GenBank/DDBJ databases">
        <authorList>
            <person name="Dong N."/>
        </authorList>
    </citation>
    <scope>NUCLEOTIDE SEQUENCE</scope>
    <source>
        <strain evidence="3">DF46-2-2</strain>
    </source>
</reference>
<evidence type="ECO:0000256" key="1">
    <source>
        <dbReference type="SAM" id="MobiDB-lite"/>
    </source>
</evidence>